<proteinExistence type="predicted"/>
<dbReference type="InterPro" id="IPR022742">
    <property type="entry name" value="Hydrolase_4"/>
</dbReference>
<dbReference type="Proteomes" id="UP000287171">
    <property type="component" value="Unassembled WGS sequence"/>
</dbReference>
<comment type="caution">
    <text evidence="4">The sequence shown here is derived from an EMBL/GenBank/DDBJ whole genome shotgun (WGS) entry which is preliminary data.</text>
</comment>
<name>A0A402B722_9CHLR</name>
<keyword evidence="5" id="KW-1185">Reference proteome</keyword>
<evidence type="ECO:0000256" key="2">
    <source>
        <dbReference type="SAM" id="MobiDB-lite"/>
    </source>
</evidence>
<dbReference type="Gene3D" id="3.40.50.1820">
    <property type="entry name" value="alpha/beta hydrolase"/>
    <property type="match status" value="1"/>
</dbReference>
<dbReference type="InterPro" id="IPR051044">
    <property type="entry name" value="MAG_DAG_Lipase"/>
</dbReference>
<dbReference type="PIRSF" id="PIRSF017388">
    <property type="entry name" value="Esterase_lipase"/>
    <property type="match status" value="1"/>
</dbReference>
<evidence type="ECO:0000259" key="3">
    <source>
        <dbReference type="Pfam" id="PF12146"/>
    </source>
</evidence>
<feature type="active site" description="Nucleophile" evidence="1">
    <location>
        <position position="113"/>
    </location>
</feature>
<accession>A0A402B722</accession>
<evidence type="ECO:0000313" key="5">
    <source>
        <dbReference type="Proteomes" id="UP000287171"/>
    </source>
</evidence>
<dbReference type="PANTHER" id="PTHR11614">
    <property type="entry name" value="PHOSPHOLIPASE-RELATED"/>
    <property type="match status" value="1"/>
</dbReference>
<sequence length="273" mass="30528">MDIFTFSRRSQGQQGGEISSASYTHGMTKIQTRPGSVGVLLVHGLNGGKNDMAELNSLLQEQGLTTKLMLLPGHGTEVRDMLPIGWPDWAQAVREAVHALQERCEQVFLIGHSLGGALCLHVAASEQVAGLVTMCAPISMFPGMLTGVRIVKRFTPWLPTLREDVRDPTARRRYTQGVYRHTPMAPVESMLQYLPLLRAELPSVTAPILIMTAIHDHVVPARDGRMIYRLIGSQEKQLVTLHRSYHVIMKDHDRDEVFARTLAFIQQHLPTER</sequence>
<dbReference type="EMBL" id="BIFT01000001">
    <property type="protein sequence ID" value="GCE27136.1"/>
    <property type="molecule type" value="Genomic_DNA"/>
</dbReference>
<evidence type="ECO:0000313" key="4">
    <source>
        <dbReference type="EMBL" id="GCE27136.1"/>
    </source>
</evidence>
<dbReference type="GO" id="GO:0052689">
    <property type="term" value="F:carboxylic ester hydrolase activity"/>
    <property type="evidence" value="ECO:0007669"/>
    <property type="project" value="InterPro"/>
</dbReference>
<feature type="region of interest" description="Disordered" evidence="2">
    <location>
        <begin position="1"/>
        <end position="23"/>
    </location>
</feature>
<dbReference type="RefSeq" id="WP_126627514.1">
    <property type="nucleotide sequence ID" value="NZ_BIFT01000001.1"/>
</dbReference>
<feature type="active site" description="Charge relay system" evidence="1">
    <location>
        <position position="246"/>
    </location>
</feature>
<protein>
    <submittedName>
        <fullName evidence="4">Esterase</fullName>
    </submittedName>
</protein>
<dbReference type="InterPro" id="IPR029058">
    <property type="entry name" value="AB_hydrolase_fold"/>
</dbReference>
<feature type="domain" description="Serine aminopeptidase S33" evidence="3">
    <location>
        <begin position="39"/>
        <end position="253"/>
    </location>
</feature>
<evidence type="ECO:0000256" key="1">
    <source>
        <dbReference type="PIRSR" id="PIRSR017388-1"/>
    </source>
</evidence>
<reference evidence="5" key="1">
    <citation type="submission" date="2018-12" db="EMBL/GenBank/DDBJ databases">
        <title>Tengunoibacter tsumagoiensis gen. nov., sp. nov., Dictyobacter kobayashii sp. nov., D. alpinus sp. nov., and D. joshuensis sp. nov. and description of Dictyobacteraceae fam. nov. within the order Ktedonobacterales isolated from Tengu-no-mugimeshi.</title>
        <authorList>
            <person name="Wang C.M."/>
            <person name="Zheng Y."/>
            <person name="Sakai Y."/>
            <person name="Toyoda A."/>
            <person name="Minakuchi Y."/>
            <person name="Abe K."/>
            <person name="Yokota A."/>
            <person name="Yabe S."/>
        </authorList>
    </citation>
    <scope>NUCLEOTIDE SEQUENCE [LARGE SCALE GENOMIC DNA]</scope>
    <source>
        <strain evidence="5">Uno16</strain>
    </source>
</reference>
<feature type="active site" description="Charge relay system" evidence="1">
    <location>
        <position position="216"/>
    </location>
</feature>
<gene>
    <name evidence="4" type="ORF">KDA_26200</name>
</gene>
<dbReference type="SUPFAM" id="SSF53474">
    <property type="entry name" value="alpha/beta-Hydrolases"/>
    <property type="match status" value="1"/>
</dbReference>
<organism evidence="4 5">
    <name type="scientific">Dictyobacter alpinus</name>
    <dbReference type="NCBI Taxonomy" id="2014873"/>
    <lineage>
        <taxon>Bacteria</taxon>
        <taxon>Bacillati</taxon>
        <taxon>Chloroflexota</taxon>
        <taxon>Ktedonobacteria</taxon>
        <taxon>Ktedonobacterales</taxon>
        <taxon>Dictyobacteraceae</taxon>
        <taxon>Dictyobacter</taxon>
    </lineage>
</organism>
<dbReference type="Pfam" id="PF12146">
    <property type="entry name" value="Hydrolase_4"/>
    <property type="match status" value="1"/>
</dbReference>
<feature type="compositionally biased region" description="Polar residues" evidence="2">
    <location>
        <begin position="7"/>
        <end position="23"/>
    </location>
</feature>
<dbReference type="InterPro" id="IPR012354">
    <property type="entry name" value="Esterase_lipase"/>
</dbReference>
<dbReference type="AlphaFoldDB" id="A0A402B722"/>
<dbReference type="OrthoDB" id="9786110at2"/>